<dbReference type="EMBL" id="PQXF01000104">
    <property type="protein sequence ID" value="PXF56419.1"/>
    <property type="molecule type" value="Genomic_DNA"/>
</dbReference>
<evidence type="ECO:0000313" key="1">
    <source>
        <dbReference type="EMBL" id="PXF56419.1"/>
    </source>
</evidence>
<organism evidence="1 2">
    <name type="scientific">Candidatus Methanogaster sp</name>
    <dbReference type="NCBI Taxonomy" id="3386292"/>
    <lineage>
        <taxon>Archaea</taxon>
        <taxon>Methanobacteriati</taxon>
        <taxon>Methanobacteriota</taxon>
        <taxon>Stenosarchaea group</taxon>
        <taxon>Methanomicrobia</taxon>
        <taxon>Methanosarcinales</taxon>
        <taxon>ANME-2 cluster</taxon>
        <taxon>Candidatus Methanogasteraceae</taxon>
        <taxon>Candidatus Methanogaster</taxon>
    </lineage>
</organism>
<name>A0AC61KXZ0_9EURY</name>
<protein>
    <submittedName>
        <fullName evidence="1">Uncharacterized protein</fullName>
    </submittedName>
</protein>
<dbReference type="Proteomes" id="UP000248329">
    <property type="component" value="Unassembled WGS sequence"/>
</dbReference>
<reference evidence="1" key="1">
    <citation type="submission" date="2018-01" db="EMBL/GenBank/DDBJ databases">
        <authorList>
            <person name="Krukenberg V."/>
        </authorList>
    </citation>
    <scope>NUCLEOTIDE SEQUENCE</scope>
    <source>
        <strain evidence="1">E20ANME2</strain>
    </source>
</reference>
<sequence length="164" mass="19178">MTLLKDDELDRLFNEKKILPRDYHRRIRTNAKSGTKYEQKGLTAEGDEGHTFAIALRKNRLDPFDFSIILRYRDDGMGLWYNLARYNGRSHKHTNKLEGTSFYDFHIHKVTQRYQENGLKIESFAEVTNRYNSFAGAVDAFIEDFNFVVEGLESTKLLREFGVG</sequence>
<accession>A0AC61KXZ0</accession>
<comment type="caution">
    <text evidence="1">The sequence shown here is derived from an EMBL/GenBank/DDBJ whole genome shotgun (WGS) entry which is preliminary data.</text>
</comment>
<gene>
    <name evidence="1" type="ORF">C4B59_16940</name>
</gene>
<evidence type="ECO:0000313" key="2">
    <source>
        <dbReference type="Proteomes" id="UP000248329"/>
    </source>
</evidence>
<proteinExistence type="predicted"/>